<dbReference type="AlphaFoldDB" id="A0A1I7HXL0"/>
<protein>
    <submittedName>
        <fullName evidence="1">Uncharacterized protein</fullName>
    </submittedName>
</protein>
<evidence type="ECO:0000313" key="1">
    <source>
        <dbReference type="EMBL" id="SFU65420.1"/>
    </source>
</evidence>
<dbReference type="OrthoDB" id="9904328at2"/>
<name>A0A1I7HXL0_9BACL</name>
<evidence type="ECO:0000313" key="2">
    <source>
        <dbReference type="Proteomes" id="UP000183508"/>
    </source>
</evidence>
<sequence>MSAGREVDAWTSRNGATRHISIRRTPGAHTNHGGNAGVWEADYYWSEADNQWVQPTQIYIVQTIVGVSDVGSGSVYWEEALPASSGNDLYVAQMRYDSKTNTMQSLWLGNWVYGPSFADGDSWVVQMPDQTQKGWTVYTPAQ</sequence>
<accession>A0A1I7HXL0</accession>
<dbReference type="RefSeq" id="WP_074950711.1">
    <property type="nucleotide sequence ID" value="NZ_FPBV01000005.1"/>
</dbReference>
<keyword evidence="2" id="KW-1185">Reference proteome</keyword>
<organism evidence="1 2">
    <name type="scientific">Alicyclobacillus macrosporangiidus</name>
    <dbReference type="NCBI Taxonomy" id="392015"/>
    <lineage>
        <taxon>Bacteria</taxon>
        <taxon>Bacillati</taxon>
        <taxon>Bacillota</taxon>
        <taxon>Bacilli</taxon>
        <taxon>Bacillales</taxon>
        <taxon>Alicyclobacillaceae</taxon>
        <taxon>Alicyclobacillus</taxon>
    </lineage>
</organism>
<reference evidence="2" key="1">
    <citation type="submission" date="2016-10" db="EMBL/GenBank/DDBJ databases">
        <authorList>
            <person name="Varghese N."/>
        </authorList>
    </citation>
    <scope>NUCLEOTIDE SEQUENCE [LARGE SCALE GENOMIC DNA]</scope>
    <source>
        <strain evidence="2">DSM 17980</strain>
    </source>
</reference>
<dbReference type="STRING" id="392015.SAMN05421543_105157"/>
<dbReference type="Proteomes" id="UP000183508">
    <property type="component" value="Unassembled WGS sequence"/>
</dbReference>
<dbReference type="EMBL" id="FPBV01000005">
    <property type="protein sequence ID" value="SFU65420.1"/>
    <property type="molecule type" value="Genomic_DNA"/>
</dbReference>
<gene>
    <name evidence="1" type="ORF">SAMN05421543_105157</name>
</gene>
<proteinExistence type="predicted"/>